<reference evidence="9 11" key="1">
    <citation type="submission" date="2019-07" db="EMBL/GenBank/DDBJ databases">
        <title>Genomes of sea-ice associated Colwellia species.</title>
        <authorList>
            <person name="Bowman J.P."/>
        </authorList>
    </citation>
    <scope>NUCLEOTIDE SEQUENCE [LARGE SCALE GENOMIC DNA]</scope>
    <source>
        <strain evidence="8 10">ACAM 607</strain>
        <strain evidence="9 11">IC036</strain>
    </source>
</reference>
<feature type="chain" id="PRO_5023018919" evidence="5">
    <location>
        <begin position="37"/>
        <end position="918"/>
    </location>
</feature>
<comment type="subcellular location">
    <subcellularLocation>
        <location evidence="1 4">Cell outer membrane</location>
    </subcellularLocation>
</comment>
<keyword evidence="5" id="KW-0732">Signal</keyword>
<evidence type="ECO:0000256" key="4">
    <source>
        <dbReference type="RuleBase" id="RU003357"/>
    </source>
</evidence>
<protein>
    <submittedName>
        <fullName evidence="9">TonB-dependent receptor</fullName>
    </submittedName>
</protein>
<dbReference type="InterPro" id="IPR000531">
    <property type="entry name" value="Beta-barrel_TonB"/>
</dbReference>
<feature type="domain" description="TonB-dependent receptor-like beta-barrel" evidence="6">
    <location>
        <begin position="398"/>
        <end position="886"/>
    </location>
</feature>
<comment type="caution">
    <text evidence="9">The sequence shown here is derived from an EMBL/GenBank/DDBJ whole genome shotgun (WGS) entry which is preliminary data.</text>
</comment>
<feature type="signal peptide" evidence="5">
    <location>
        <begin position="1"/>
        <end position="36"/>
    </location>
</feature>
<organism evidence="9 11">
    <name type="scientific">Colwellia hornerae</name>
    <dbReference type="NCBI Taxonomy" id="89402"/>
    <lineage>
        <taxon>Bacteria</taxon>
        <taxon>Pseudomonadati</taxon>
        <taxon>Pseudomonadota</taxon>
        <taxon>Gammaproteobacteria</taxon>
        <taxon>Alteromonadales</taxon>
        <taxon>Colwelliaceae</taxon>
        <taxon>Colwellia</taxon>
    </lineage>
</organism>
<gene>
    <name evidence="8" type="ORF">ESZ26_06675</name>
    <name evidence="9" type="ORF">ESZ27_04165</name>
</gene>
<keyword evidence="10" id="KW-1185">Reference proteome</keyword>
<dbReference type="PANTHER" id="PTHR40980:SF5">
    <property type="entry name" value="TONB-DEPENDENT RECEPTOR"/>
    <property type="match status" value="1"/>
</dbReference>
<dbReference type="Pfam" id="PF07715">
    <property type="entry name" value="Plug"/>
    <property type="match status" value="1"/>
</dbReference>
<dbReference type="InterPro" id="IPR037066">
    <property type="entry name" value="Plug_dom_sf"/>
</dbReference>
<evidence type="ECO:0000256" key="5">
    <source>
        <dbReference type="SAM" id="SignalP"/>
    </source>
</evidence>
<dbReference type="EMBL" id="VOLQ01000005">
    <property type="protein sequence ID" value="TWX70369.1"/>
    <property type="molecule type" value="Genomic_DNA"/>
</dbReference>
<evidence type="ECO:0000313" key="9">
    <source>
        <dbReference type="EMBL" id="TWX70369.1"/>
    </source>
</evidence>
<evidence type="ECO:0000256" key="3">
    <source>
        <dbReference type="ARBA" id="ARBA00023237"/>
    </source>
</evidence>
<dbReference type="Proteomes" id="UP000321525">
    <property type="component" value="Unassembled WGS sequence"/>
</dbReference>
<accession>A0A5C6QNC9</accession>
<evidence type="ECO:0000259" key="6">
    <source>
        <dbReference type="Pfam" id="PF00593"/>
    </source>
</evidence>
<name>A0A5C6QNC9_9GAMM</name>
<evidence type="ECO:0000259" key="7">
    <source>
        <dbReference type="Pfam" id="PF07715"/>
    </source>
</evidence>
<evidence type="ECO:0000313" key="11">
    <source>
        <dbReference type="Proteomes" id="UP000321917"/>
    </source>
</evidence>
<keyword evidence="3" id="KW-0998">Cell outer membrane</keyword>
<dbReference type="InterPro" id="IPR036942">
    <property type="entry name" value="Beta-barrel_TonB_sf"/>
</dbReference>
<keyword evidence="2 4" id="KW-0472">Membrane</keyword>
<evidence type="ECO:0000256" key="2">
    <source>
        <dbReference type="ARBA" id="ARBA00023136"/>
    </source>
</evidence>
<dbReference type="Gene3D" id="2.40.170.20">
    <property type="entry name" value="TonB-dependent receptor, beta-barrel domain"/>
    <property type="match status" value="1"/>
</dbReference>
<dbReference type="OrthoDB" id="9768470at2"/>
<keyword evidence="9" id="KW-0675">Receptor</keyword>
<dbReference type="Gene3D" id="2.170.130.10">
    <property type="entry name" value="TonB-dependent receptor, plug domain"/>
    <property type="match status" value="1"/>
</dbReference>
<dbReference type="PANTHER" id="PTHR40980">
    <property type="entry name" value="PLUG DOMAIN-CONTAINING PROTEIN"/>
    <property type="match status" value="1"/>
</dbReference>
<comment type="similarity">
    <text evidence="4">Belongs to the TonB-dependent receptor family.</text>
</comment>
<evidence type="ECO:0000256" key="1">
    <source>
        <dbReference type="ARBA" id="ARBA00004442"/>
    </source>
</evidence>
<dbReference type="GO" id="GO:0009279">
    <property type="term" value="C:cell outer membrane"/>
    <property type="evidence" value="ECO:0007669"/>
    <property type="project" value="UniProtKB-SubCell"/>
</dbReference>
<evidence type="ECO:0000313" key="8">
    <source>
        <dbReference type="EMBL" id="TWX61116.1"/>
    </source>
</evidence>
<dbReference type="SUPFAM" id="SSF56935">
    <property type="entry name" value="Porins"/>
    <property type="match status" value="1"/>
</dbReference>
<sequence length="918" mass="102650">MHSAKKIKLNKQNNCLRLSGLALAIITSLAATSAVAEQTLAVAEQTLAVAGQTLAVAEQTSAEDEAIEEVVVKVSRLKGTASAIIEERRNQAFIADILGAEQISRTGDSDAAAALRRVTGVTLVDGKFIYVRGLGERYSSTQLNGAAVPSPDPTRSVIPLDLFPASIIESLSVQKSYSPSMPAHFGGGNVDIRLKSIPTDFLFNISGNLGGNSENFDDGYSYKGGSDDWRGQDDGTRAAPKTLQKLWKNHSPLKNLSQDENRAIAAQLNRDYDPVRENIAPDFGVDVALGDKFEQGKYRWGYLTSLSYDNEWQVSELYEGQDFRNNTDDSWSLVRGFDQVTSTEHSVKWSGLLNLGVEYDRDHRLDYSFIVLRDTADEIKDKLGNTNNVLLSDGLRIRDSDVSYEEREMIANQVRGTHNLPWLWNIGFDWKYSDARSSRYAPGNVSTRYILSDENEDGTFDLTNESSLRNASTASRYSFQDLEDKVENSGFNLSLPITFSQSEIELKFGGDFIEKTRDAFSRRIDVNTLAFEELSLSGDRMNDILTDDIILNQPLQGSETVIRDTSVMGDDYYSAQMTDAYYVEADWFIDNTWRISGGFRWEDYRQVVAPLDPATGRFDLPPQPTEEDLSKLAFQEDDIYSALALTYLMSEAVQFRLSYGETTIRPDIREVAPSTYLDPLTGYPIRGTAGIETTDIKNYDLRWEWYLDTGENLSVGLFYKDMINPIESVQSPGQDGPPLIVIANADDGEVYGIELEFMKDFAFLGDFAGMNGNDFFLSGNITLSDSEININTQRVVEQTGVSAAITNPTRRMTGHSQYVVNLNLGYDAPNGNHSVTLAYNVFGERIIIPGIEGQDDKYEQPFHSLDMVYTYYPTYATTLKFKVQNLLDESKEIAFSETLFRSETKGIAFDVSFKWDFD</sequence>
<evidence type="ECO:0000313" key="10">
    <source>
        <dbReference type="Proteomes" id="UP000321525"/>
    </source>
</evidence>
<keyword evidence="4" id="KW-0798">TonB box</keyword>
<proteinExistence type="inferred from homology"/>
<dbReference type="EMBL" id="VOLR01000007">
    <property type="protein sequence ID" value="TWX61116.1"/>
    <property type="molecule type" value="Genomic_DNA"/>
</dbReference>
<feature type="domain" description="TonB-dependent receptor plug" evidence="7">
    <location>
        <begin position="90"/>
        <end position="179"/>
    </location>
</feature>
<dbReference type="AlphaFoldDB" id="A0A5C6QNC9"/>
<dbReference type="Proteomes" id="UP000321917">
    <property type="component" value="Unassembled WGS sequence"/>
</dbReference>
<dbReference type="InterPro" id="IPR012910">
    <property type="entry name" value="Plug_dom"/>
</dbReference>
<dbReference type="Pfam" id="PF00593">
    <property type="entry name" value="TonB_dep_Rec_b-barrel"/>
    <property type="match status" value="1"/>
</dbReference>